<sequence length="356" mass="38044">MTELYVGTRKGLFVLEGDAASGFEVTARAFAGDPVEYAMREPGTGRLVASVTSGWYGPKLYHAEDPAGEWTQAAGVALPEDSGAALERIWTIVPGEADGLLWAGGDPGVLFVSRDAGASWELVRSLWDHPTRPTWQPGGGGLCLHSIVPWPGDPDRLALGMSAVGVWLTEDGGESWHHGNQGLVAGYMPEESREETLTLCIHNLHRSPVRPERMFMQFHGGVYRSDDAGESWTAVGDGLPSDFGFPMVVDPADPDSAYVIPLLGAEDRVTPHGHVVVYETRDAGESWTPRRDGLPQQDAYLTILRQAFGRAGAGDGLELYFGATSGDVFGSADAGASWSKVAEHLPPVYSVRTGAG</sequence>
<reference evidence="1" key="1">
    <citation type="submission" date="2020-02" db="EMBL/GenBank/DDBJ databases">
        <authorList>
            <person name="Meier V. D."/>
        </authorList>
    </citation>
    <scope>NUCLEOTIDE SEQUENCE</scope>
    <source>
        <strain evidence="1">AVDCRST_MAG30</strain>
    </source>
</reference>
<dbReference type="GO" id="GO:0010411">
    <property type="term" value="P:xyloglucan metabolic process"/>
    <property type="evidence" value="ECO:0007669"/>
    <property type="project" value="TreeGrafter"/>
</dbReference>
<name>A0A6J4TNF7_9ACTN</name>
<dbReference type="Gene3D" id="2.130.10.10">
    <property type="entry name" value="YVTN repeat-like/Quinoprotein amine dehydrogenase"/>
    <property type="match status" value="1"/>
</dbReference>
<gene>
    <name evidence="1" type="ORF">AVDCRST_MAG30-3510</name>
</gene>
<dbReference type="CDD" id="cd15482">
    <property type="entry name" value="Sialidase_non-viral"/>
    <property type="match status" value="1"/>
</dbReference>
<organism evidence="1">
    <name type="scientific">uncultured Solirubrobacteraceae bacterium</name>
    <dbReference type="NCBI Taxonomy" id="1162706"/>
    <lineage>
        <taxon>Bacteria</taxon>
        <taxon>Bacillati</taxon>
        <taxon>Actinomycetota</taxon>
        <taxon>Thermoleophilia</taxon>
        <taxon>Solirubrobacterales</taxon>
        <taxon>Solirubrobacteraceae</taxon>
        <taxon>environmental samples</taxon>
    </lineage>
</organism>
<protein>
    <submittedName>
        <fullName evidence="1">GH74</fullName>
    </submittedName>
</protein>
<accession>A0A6J4TNF7</accession>
<evidence type="ECO:0000313" key="1">
    <source>
        <dbReference type="EMBL" id="CAA9527770.1"/>
    </source>
</evidence>
<dbReference type="PANTHER" id="PTHR43739">
    <property type="entry name" value="XYLOGLUCANASE (EUROFUNG)"/>
    <property type="match status" value="1"/>
</dbReference>
<dbReference type="PANTHER" id="PTHR43739:SF5">
    <property type="entry name" value="EXO-ALPHA-SIALIDASE"/>
    <property type="match status" value="1"/>
</dbReference>
<dbReference type="InterPro" id="IPR052025">
    <property type="entry name" value="Xyloglucanase_GH74"/>
</dbReference>
<dbReference type="InterPro" id="IPR015943">
    <property type="entry name" value="WD40/YVTN_repeat-like_dom_sf"/>
</dbReference>
<proteinExistence type="predicted"/>
<dbReference type="EMBL" id="CADCVS010000461">
    <property type="protein sequence ID" value="CAA9527770.1"/>
    <property type="molecule type" value="Genomic_DNA"/>
</dbReference>
<dbReference type="SUPFAM" id="SSF110296">
    <property type="entry name" value="Oligoxyloglucan reducing end-specific cellobiohydrolase"/>
    <property type="match status" value="1"/>
</dbReference>
<dbReference type="AlphaFoldDB" id="A0A6J4TNF7"/>